<dbReference type="InterPro" id="IPR011600">
    <property type="entry name" value="Pept_C14_caspase"/>
</dbReference>
<evidence type="ECO:0000259" key="8">
    <source>
        <dbReference type="PROSITE" id="PS50109"/>
    </source>
</evidence>
<dbReference type="Gene3D" id="1.10.287.130">
    <property type="match status" value="1"/>
</dbReference>
<dbReference type="SMART" id="SM00387">
    <property type="entry name" value="HATPase_c"/>
    <property type="match status" value="1"/>
</dbReference>
<evidence type="ECO:0000256" key="3">
    <source>
        <dbReference type="ARBA" id="ARBA00022553"/>
    </source>
</evidence>
<evidence type="ECO:0000256" key="1">
    <source>
        <dbReference type="ARBA" id="ARBA00000085"/>
    </source>
</evidence>
<dbReference type="SUPFAM" id="SSF52540">
    <property type="entry name" value="P-loop containing nucleoside triphosphate hydrolases"/>
    <property type="match status" value="1"/>
</dbReference>
<dbReference type="CDD" id="cd16922">
    <property type="entry name" value="HATPase_EvgS-ArcB-TorS-like"/>
    <property type="match status" value="1"/>
</dbReference>
<dbReference type="InterPro" id="IPR004358">
    <property type="entry name" value="Sig_transdc_His_kin-like_C"/>
</dbReference>
<evidence type="ECO:0000256" key="6">
    <source>
        <dbReference type="ARBA" id="ARBA00023012"/>
    </source>
</evidence>
<dbReference type="PANTHER" id="PTHR43047:SF72">
    <property type="entry name" value="OSMOSENSING HISTIDINE PROTEIN KINASE SLN1"/>
    <property type="match status" value="1"/>
</dbReference>
<dbReference type="EMBL" id="QMEB01000124">
    <property type="protein sequence ID" value="NMG20929.1"/>
    <property type="molecule type" value="Genomic_DNA"/>
</dbReference>
<evidence type="ECO:0000256" key="5">
    <source>
        <dbReference type="ARBA" id="ARBA00022777"/>
    </source>
</evidence>
<keyword evidence="5" id="KW-0418">Kinase</keyword>
<dbReference type="Pfam" id="PF20703">
    <property type="entry name" value="nSTAND1"/>
    <property type="match status" value="1"/>
</dbReference>
<sequence>MARYALVIGIANYNNFRNLPKAVTDAEKIALVLREHGRFEVQPLPGKLIESENRWCVAPDKKLPGKELGSTLSKFLLEKAKNHEALIYFAGHGFEAATLTGKQKGYLATSDCTSDGQNAIAFDDFNDLIRESQLASLVVLLDCCYAGSFLEKSFFRSSFPVFHTKQDYCLITASREFERAREDVEGGIFTQAVLRGLSHDKADETTGEVNASDLFSFISRELKQSGQEPIYMGGGRSIPLVWYPPTNPVVTGVVREECPYRGLEAFDKQHAQFFFGRKKVVEDILQKLTQAQFVPIIGASGSGKSSVVRAGLIPQLEKNGWRILDPMKPGIEPLAKLGAAFEPFFQRPREIQQLYDFIHNQQDGLHRVIERLPGSERFLLVVDQFEEVFTLCSKEEERRKFIDLLTQVVELSEATSLQSLRLAIVTTMRADFLEPCLSYPFLTQLIQNQAVYMPPLVGAELEQAIASPAALQGYRFEDGLLGEIIQDVGKEQGCLPLLQFALTELWEKRDSQKHQLTVEQYRAMGGVIGALDLHAENIYHSLTQQEQEWIKRIFLKLVRTGEGEKDTRQQQPKAKLLAIAGENEIGFVLDELIQERLLVSGQENLHREAWVDLAHEALIEGWQRFDEWRDKNRELRRLIDRVEDALQEWRKQPKNENLIMGGLLAQVREKWEEMEPDLDAVAKEFYQKSVAFEEQQRQLIQAASNAKSQFLANISHELRTPLNAIIGFSQLLRDDALDISLSEEFIGDLESINIAGRHLLILINDILDLSKIAAGKMTVYPEAFQLATLINNVVLTVKPLVEKNANVLEVDFDEKLAIMYTDQTKLRQVLYNLLSNAAKFTTNGRVALTVKKETPDLNGNYAPEIITFTVEDTGIGMSYHQQQQLFQPFIQGDASTTKKYGGTGLGLAISRHFCHLMGGKILVRSETGVGSIFIVRLPLNVTE</sequence>
<dbReference type="Pfam" id="PF00512">
    <property type="entry name" value="HisKA"/>
    <property type="match status" value="1"/>
</dbReference>
<organism evidence="9 10">
    <name type="scientific">Brasilonema bromeliae SPC951</name>
    <dbReference type="NCBI Taxonomy" id="385972"/>
    <lineage>
        <taxon>Bacteria</taxon>
        <taxon>Bacillati</taxon>
        <taxon>Cyanobacteriota</taxon>
        <taxon>Cyanophyceae</taxon>
        <taxon>Nostocales</taxon>
        <taxon>Scytonemataceae</taxon>
        <taxon>Brasilonema</taxon>
        <taxon>Bromeliae group (in: Brasilonema)</taxon>
    </lineage>
</organism>
<keyword evidence="10" id="KW-1185">Reference proteome</keyword>
<dbReference type="SUPFAM" id="SSF47384">
    <property type="entry name" value="Homodimeric domain of signal transducing histidine kinase"/>
    <property type="match status" value="1"/>
</dbReference>
<keyword evidence="3" id="KW-0597">Phosphoprotein</keyword>
<feature type="domain" description="Histidine kinase" evidence="8">
    <location>
        <begin position="713"/>
        <end position="941"/>
    </location>
</feature>
<comment type="caution">
    <text evidence="9">The sequence shown here is derived from an EMBL/GenBank/DDBJ whole genome shotgun (WGS) entry which is preliminary data.</text>
</comment>
<dbReference type="Gene3D" id="3.40.50.1460">
    <property type="match status" value="1"/>
</dbReference>
<dbReference type="PANTHER" id="PTHR43047">
    <property type="entry name" value="TWO-COMPONENT HISTIDINE PROTEIN KINASE"/>
    <property type="match status" value="1"/>
</dbReference>
<feature type="coiled-coil region" evidence="7">
    <location>
        <begin position="625"/>
        <end position="652"/>
    </location>
</feature>
<dbReference type="CDD" id="cd00082">
    <property type="entry name" value="HisKA"/>
    <property type="match status" value="1"/>
</dbReference>
<dbReference type="PRINTS" id="PR00344">
    <property type="entry name" value="BCTRLSENSOR"/>
</dbReference>
<dbReference type="SUPFAM" id="SSF55874">
    <property type="entry name" value="ATPase domain of HSP90 chaperone/DNA topoisomerase II/histidine kinase"/>
    <property type="match status" value="1"/>
</dbReference>
<evidence type="ECO:0000256" key="4">
    <source>
        <dbReference type="ARBA" id="ARBA00022679"/>
    </source>
</evidence>
<evidence type="ECO:0000256" key="7">
    <source>
        <dbReference type="SAM" id="Coils"/>
    </source>
</evidence>
<dbReference type="Proteomes" id="UP000718564">
    <property type="component" value="Unassembled WGS sequence"/>
</dbReference>
<evidence type="ECO:0000313" key="10">
    <source>
        <dbReference type="Proteomes" id="UP000718564"/>
    </source>
</evidence>
<accession>A0ABX1P9D9</accession>
<evidence type="ECO:0000256" key="2">
    <source>
        <dbReference type="ARBA" id="ARBA00012438"/>
    </source>
</evidence>
<comment type="catalytic activity">
    <reaction evidence="1">
        <text>ATP + protein L-histidine = ADP + protein N-phospho-L-histidine.</text>
        <dbReference type="EC" id="2.7.13.3"/>
    </reaction>
</comment>
<keyword evidence="7" id="KW-0175">Coiled coil</keyword>
<gene>
    <name evidence="9" type="ORF">DP116_16295</name>
</gene>
<dbReference type="InterPro" id="IPR036097">
    <property type="entry name" value="HisK_dim/P_sf"/>
</dbReference>
<dbReference type="Gene3D" id="3.30.565.10">
    <property type="entry name" value="Histidine kinase-like ATPase, C-terminal domain"/>
    <property type="match status" value="1"/>
</dbReference>
<keyword evidence="4" id="KW-0808">Transferase</keyword>
<protein>
    <recommendedName>
        <fullName evidence="2">histidine kinase</fullName>
        <ecNumber evidence="2">2.7.13.3</ecNumber>
    </recommendedName>
</protein>
<name>A0ABX1P9D9_9CYAN</name>
<evidence type="ECO:0000313" key="9">
    <source>
        <dbReference type="EMBL" id="NMG20929.1"/>
    </source>
</evidence>
<reference evidence="9 10" key="1">
    <citation type="submission" date="2018-06" db="EMBL/GenBank/DDBJ databases">
        <title>Comparative genomics of Brasilonema spp. strains.</title>
        <authorList>
            <person name="Alvarenga D.O."/>
            <person name="Fiore M.F."/>
            <person name="Varani A.M."/>
        </authorList>
    </citation>
    <scope>NUCLEOTIDE SEQUENCE [LARGE SCALE GENOMIC DNA]</scope>
    <source>
        <strain evidence="9 10">SPC951</strain>
    </source>
</reference>
<dbReference type="Pfam" id="PF02518">
    <property type="entry name" value="HATPase_c"/>
    <property type="match status" value="1"/>
</dbReference>
<dbReference type="InterPro" id="IPR036890">
    <property type="entry name" value="HATPase_C_sf"/>
</dbReference>
<dbReference type="SMART" id="SM00388">
    <property type="entry name" value="HisKA"/>
    <property type="match status" value="1"/>
</dbReference>
<dbReference type="InterPro" id="IPR027417">
    <property type="entry name" value="P-loop_NTPase"/>
</dbReference>
<dbReference type="InterPro" id="IPR003661">
    <property type="entry name" value="HisK_dim/P_dom"/>
</dbReference>
<dbReference type="Pfam" id="PF00656">
    <property type="entry name" value="Peptidase_C14"/>
    <property type="match status" value="1"/>
</dbReference>
<dbReference type="InterPro" id="IPR003594">
    <property type="entry name" value="HATPase_dom"/>
</dbReference>
<keyword evidence="6" id="KW-0902">Two-component regulatory system</keyword>
<dbReference type="InterPro" id="IPR049052">
    <property type="entry name" value="nSTAND1"/>
</dbReference>
<dbReference type="EC" id="2.7.13.3" evidence="2"/>
<dbReference type="InterPro" id="IPR029030">
    <property type="entry name" value="Caspase-like_dom_sf"/>
</dbReference>
<dbReference type="PROSITE" id="PS50109">
    <property type="entry name" value="HIS_KIN"/>
    <property type="match status" value="1"/>
</dbReference>
<proteinExistence type="predicted"/>
<dbReference type="SUPFAM" id="SSF52129">
    <property type="entry name" value="Caspase-like"/>
    <property type="match status" value="1"/>
</dbReference>
<dbReference type="InterPro" id="IPR005467">
    <property type="entry name" value="His_kinase_dom"/>
</dbReference>